<dbReference type="Pfam" id="PF07690">
    <property type="entry name" value="MFS_1"/>
    <property type="match status" value="1"/>
</dbReference>
<evidence type="ECO:0000256" key="5">
    <source>
        <dbReference type="ARBA" id="ARBA00023136"/>
    </source>
</evidence>
<dbReference type="RefSeq" id="WP_076169159.1">
    <property type="nucleotide sequence ID" value="NZ_MRTP01000001.1"/>
</dbReference>
<comment type="caution">
    <text evidence="8">The sequence shown here is derived from an EMBL/GenBank/DDBJ whole genome shotgun (WGS) entry which is preliminary data.</text>
</comment>
<feature type="transmembrane region" description="Helical" evidence="6">
    <location>
        <begin position="221"/>
        <end position="238"/>
    </location>
</feature>
<feature type="transmembrane region" description="Helical" evidence="6">
    <location>
        <begin position="138"/>
        <end position="162"/>
    </location>
</feature>
<feature type="transmembrane region" description="Helical" evidence="6">
    <location>
        <begin position="44"/>
        <end position="66"/>
    </location>
</feature>
<evidence type="ECO:0000256" key="6">
    <source>
        <dbReference type="SAM" id="Phobius"/>
    </source>
</evidence>
<dbReference type="EMBL" id="MRTP01000001">
    <property type="protein sequence ID" value="OMF58911.1"/>
    <property type="molecule type" value="Genomic_DNA"/>
</dbReference>
<dbReference type="STRING" id="297318.BK138_10665"/>
<dbReference type="CDD" id="cd17393">
    <property type="entry name" value="MFS_MosC_like"/>
    <property type="match status" value="1"/>
</dbReference>
<evidence type="ECO:0000256" key="4">
    <source>
        <dbReference type="ARBA" id="ARBA00022989"/>
    </source>
</evidence>
<feature type="transmembrane region" description="Helical" evidence="6">
    <location>
        <begin position="168"/>
        <end position="187"/>
    </location>
</feature>
<accession>A0A1R1F4D5</accession>
<keyword evidence="3 6" id="KW-0812">Transmembrane</keyword>
<dbReference type="AlphaFoldDB" id="A0A1R1F4D5"/>
<feature type="transmembrane region" description="Helical" evidence="6">
    <location>
        <begin position="285"/>
        <end position="304"/>
    </location>
</feature>
<reference evidence="8 9" key="1">
    <citation type="submission" date="2016-11" db="EMBL/GenBank/DDBJ databases">
        <title>Paenibacillus species isolates.</title>
        <authorList>
            <person name="Beno S.M."/>
        </authorList>
    </citation>
    <scope>NUCLEOTIDE SEQUENCE [LARGE SCALE GENOMIC DNA]</scope>
    <source>
        <strain evidence="8 9">FSL R5-0378</strain>
    </source>
</reference>
<keyword evidence="4 6" id="KW-1133">Transmembrane helix</keyword>
<dbReference type="InterPro" id="IPR036259">
    <property type="entry name" value="MFS_trans_sf"/>
</dbReference>
<dbReference type="Proteomes" id="UP000187172">
    <property type="component" value="Unassembled WGS sequence"/>
</dbReference>
<evidence type="ECO:0000259" key="7">
    <source>
        <dbReference type="PROSITE" id="PS50850"/>
    </source>
</evidence>
<comment type="subcellular location">
    <subcellularLocation>
        <location evidence="1">Cell membrane</location>
        <topology evidence="1">Multi-pass membrane protein</topology>
    </subcellularLocation>
</comment>
<keyword evidence="2" id="KW-0813">Transport</keyword>
<dbReference type="PROSITE" id="PS50850">
    <property type="entry name" value="MFS"/>
    <property type="match status" value="1"/>
</dbReference>
<protein>
    <recommendedName>
        <fullName evidence="7">Major facilitator superfamily (MFS) profile domain-containing protein</fullName>
    </recommendedName>
</protein>
<feature type="transmembrane region" description="Helical" evidence="6">
    <location>
        <begin position="103"/>
        <end position="126"/>
    </location>
</feature>
<dbReference type="InterPro" id="IPR011701">
    <property type="entry name" value="MFS"/>
</dbReference>
<evidence type="ECO:0000313" key="9">
    <source>
        <dbReference type="Proteomes" id="UP000187172"/>
    </source>
</evidence>
<name>A0A1R1F4D5_9BACL</name>
<dbReference type="InterPro" id="IPR020846">
    <property type="entry name" value="MFS_dom"/>
</dbReference>
<feature type="transmembrane region" description="Helical" evidence="6">
    <location>
        <begin position="368"/>
        <end position="388"/>
    </location>
</feature>
<evidence type="ECO:0000256" key="3">
    <source>
        <dbReference type="ARBA" id="ARBA00022692"/>
    </source>
</evidence>
<dbReference type="InterPro" id="IPR051788">
    <property type="entry name" value="MFS_Transporter"/>
</dbReference>
<feature type="transmembrane region" description="Helical" evidence="6">
    <location>
        <begin position="12"/>
        <end position="32"/>
    </location>
</feature>
<evidence type="ECO:0000256" key="1">
    <source>
        <dbReference type="ARBA" id="ARBA00004651"/>
    </source>
</evidence>
<feature type="transmembrane region" description="Helical" evidence="6">
    <location>
        <begin position="340"/>
        <end position="362"/>
    </location>
</feature>
<dbReference type="Gene3D" id="1.20.1250.20">
    <property type="entry name" value="MFS general substrate transporter like domains"/>
    <property type="match status" value="2"/>
</dbReference>
<feature type="transmembrane region" description="Helical" evidence="6">
    <location>
        <begin position="310"/>
        <end position="333"/>
    </location>
</feature>
<dbReference type="PANTHER" id="PTHR23514">
    <property type="entry name" value="BYPASS OF STOP CODON PROTEIN 6"/>
    <property type="match status" value="1"/>
</dbReference>
<evidence type="ECO:0000256" key="2">
    <source>
        <dbReference type="ARBA" id="ARBA00022448"/>
    </source>
</evidence>
<evidence type="ECO:0000313" key="8">
    <source>
        <dbReference type="EMBL" id="OMF58911.1"/>
    </source>
</evidence>
<sequence>MTSVKSKPHPGTVRNILFLLFALPGLSFASWVSRTPDVRDTLQVSTAGMGMIIFAIAAGSLFGLLTSGSIVARKGARFVILISSLLIVVGFVVAGIGTSLASVPVVIIGLIIFGGGYGTAEVALNVEGSAAEKALNRTLLPALHGFFSVGTLVGAALGAAAVAIHLQVMVHFTILALIMAAAVLYSWRYLPEESGKEPAGAGAPKGSAIQQQLKMWTERRTLLIGIIVLGMAFAEGSANDWLPLTMVDGYGVSSLTGSFIYGLFVAAMTLGRFTGGWVLDRYGRVPVLSGCAVAAILGLSLVIWGPNDVVASIGVVLWGLGASLGFPVGLSAAGDDPQGAAARVGAVATTGYIAFLVGPPALGFLGEHFGLLHALIAVLIGIGIAGSLSRAAKPVQLHQTLHQDERGLHS</sequence>
<keyword evidence="9" id="KW-1185">Reference proteome</keyword>
<gene>
    <name evidence="8" type="ORF">BK138_10665</name>
</gene>
<keyword evidence="5 6" id="KW-0472">Membrane</keyword>
<proteinExistence type="predicted"/>
<feature type="domain" description="Major facilitator superfamily (MFS) profile" evidence="7">
    <location>
        <begin position="13"/>
        <end position="395"/>
    </location>
</feature>
<organism evidence="8 9">
    <name type="scientific">Paenibacillus rhizosphaerae</name>
    <dbReference type="NCBI Taxonomy" id="297318"/>
    <lineage>
        <taxon>Bacteria</taxon>
        <taxon>Bacillati</taxon>
        <taxon>Bacillota</taxon>
        <taxon>Bacilli</taxon>
        <taxon>Bacillales</taxon>
        <taxon>Paenibacillaceae</taxon>
        <taxon>Paenibacillus</taxon>
    </lineage>
</organism>
<feature type="transmembrane region" description="Helical" evidence="6">
    <location>
        <begin position="78"/>
        <end position="97"/>
    </location>
</feature>
<dbReference type="PANTHER" id="PTHR23514:SF13">
    <property type="entry name" value="INNER MEMBRANE PROTEIN YBJJ"/>
    <property type="match status" value="1"/>
</dbReference>
<dbReference type="GO" id="GO:0022857">
    <property type="term" value="F:transmembrane transporter activity"/>
    <property type="evidence" value="ECO:0007669"/>
    <property type="project" value="InterPro"/>
</dbReference>
<dbReference type="SUPFAM" id="SSF103473">
    <property type="entry name" value="MFS general substrate transporter"/>
    <property type="match status" value="1"/>
</dbReference>
<feature type="transmembrane region" description="Helical" evidence="6">
    <location>
        <begin position="250"/>
        <end position="273"/>
    </location>
</feature>
<dbReference type="GO" id="GO:0005886">
    <property type="term" value="C:plasma membrane"/>
    <property type="evidence" value="ECO:0007669"/>
    <property type="project" value="UniProtKB-SubCell"/>
</dbReference>